<dbReference type="Proteomes" id="UP000218327">
    <property type="component" value="Unassembled WGS sequence"/>
</dbReference>
<accession>A0A2A5AG58</accession>
<organism evidence="1 2">
    <name type="scientific">SAR86 cluster bacterium</name>
    <dbReference type="NCBI Taxonomy" id="2030880"/>
    <lineage>
        <taxon>Bacteria</taxon>
        <taxon>Pseudomonadati</taxon>
        <taxon>Pseudomonadota</taxon>
        <taxon>Gammaproteobacteria</taxon>
        <taxon>SAR86 cluster</taxon>
    </lineage>
</organism>
<proteinExistence type="predicted"/>
<protein>
    <submittedName>
        <fullName evidence="1">Uncharacterized protein</fullName>
    </submittedName>
</protein>
<comment type="caution">
    <text evidence="1">The sequence shown here is derived from an EMBL/GenBank/DDBJ whole genome shotgun (WGS) entry which is preliminary data.</text>
</comment>
<dbReference type="EMBL" id="NVVJ01000101">
    <property type="protein sequence ID" value="PCJ18263.1"/>
    <property type="molecule type" value="Genomic_DNA"/>
</dbReference>
<evidence type="ECO:0000313" key="1">
    <source>
        <dbReference type="EMBL" id="PCJ18263.1"/>
    </source>
</evidence>
<sequence length="201" mass="22210">MADFSQDIRVDLSGLDDIISRLGRLARKTPAIITKSLRAATKSSRKRIIVQALTILNIKKSSINSRVKITKTPTRASPSSRIRIKESGAPNLISFKGTRQNKTGVRAKPRKDGPVELHKGHFIQFSTKGLGGEQGQKVVMSRKYVNGKRVGRKTTIGTVGPTLIGRVLLRQEWISKERKRYADDINSEIDGRIVAVLKGGK</sequence>
<gene>
    <name evidence="1" type="ORF">COA96_16720</name>
</gene>
<reference evidence="2" key="1">
    <citation type="submission" date="2017-08" db="EMBL/GenBank/DDBJ databases">
        <title>A dynamic microbial community with high functional redundancy inhabits the cold, oxic subseafloor aquifer.</title>
        <authorList>
            <person name="Tully B.J."/>
            <person name="Wheat C.G."/>
            <person name="Glazer B.T."/>
            <person name="Huber J.A."/>
        </authorList>
    </citation>
    <scope>NUCLEOTIDE SEQUENCE [LARGE SCALE GENOMIC DNA]</scope>
</reference>
<name>A0A2A5AG58_9GAMM</name>
<evidence type="ECO:0000313" key="2">
    <source>
        <dbReference type="Proteomes" id="UP000218327"/>
    </source>
</evidence>
<dbReference type="AlphaFoldDB" id="A0A2A5AG58"/>